<protein>
    <submittedName>
        <fullName evidence="1">Uncharacterized protein</fullName>
    </submittedName>
</protein>
<proteinExistence type="predicted"/>
<gene>
    <name evidence="1" type="ORF">ACFOEK_10760</name>
</gene>
<reference evidence="2" key="1">
    <citation type="journal article" date="2019" name="Int. J. Syst. Evol. Microbiol.">
        <title>The Global Catalogue of Microorganisms (GCM) 10K type strain sequencing project: providing services to taxonomists for standard genome sequencing and annotation.</title>
        <authorList>
            <consortium name="The Broad Institute Genomics Platform"/>
            <consortium name="The Broad Institute Genome Sequencing Center for Infectious Disease"/>
            <person name="Wu L."/>
            <person name="Ma J."/>
        </authorList>
    </citation>
    <scope>NUCLEOTIDE SEQUENCE [LARGE SCALE GENOMIC DNA]</scope>
    <source>
        <strain evidence="2">KCTC 52438</strain>
    </source>
</reference>
<accession>A0ABV7HII4</accession>
<sequence>MPTLTNNFVAPDDVIQNPQVRYDLSQVWTGTTGNPVRRVVDSVGIVKASSTDPSTGNIDESLFLSAPMTDAEFIAAVEAAIPIVYGTP</sequence>
<keyword evidence="2" id="KW-1185">Reference proteome</keyword>
<evidence type="ECO:0000313" key="2">
    <source>
        <dbReference type="Proteomes" id="UP001595476"/>
    </source>
</evidence>
<dbReference type="EMBL" id="JBHRSZ010000004">
    <property type="protein sequence ID" value="MFC3151507.1"/>
    <property type="molecule type" value="Genomic_DNA"/>
</dbReference>
<comment type="caution">
    <text evidence="1">The sequence shown here is derived from an EMBL/GenBank/DDBJ whole genome shotgun (WGS) entry which is preliminary data.</text>
</comment>
<evidence type="ECO:0000313" key="1">
    <source>
        <dbReference type="EMBL" id="MFC3151507.1"/>
    </source>
</evidence>
<dbReference type="Proteomes" id="UP001595476">
    <property type="component" value="Unassembled WGS sequence"/>
</dbReference>
<organism evidence="1 2">
    <name type="scientific">Litoribrevibacter euphylliae</name>
    <dbReference type="NCBI Taxonomy" id="1834034"/>
    <lineage>
        <taxon>Bacteria</taxon>
        <taxon>Pseudomonadati</taxon>
        <taxon>Pseudomonadota</taxon>
        <taxon>Gammaproteobacteria</taxon>
        <taxon>Oceanospirillales</taxon>
        <taxon>Oceanospirillaceae</taxon>
        <taxon>Litoribrevibacter</taxon>
    </lineage>
</organism>
<dbReference type="RefSeq" id="WP_386720394.1">
    <property type="nucleotide sequence ID" value="NZ_JBHRSZ010000004.1"/>
</dbReference>
<name>A0ABV7HII4_9GAMM</name>